<name>A0A0F4G7U8_9PEZI</name>
<accession>A0A0F4G7U8</accession>
<dbReference type="InterPro" id="IPR050121">
    <property type="entry name" value="Cytochrome_P450_monoxygenase"/>
</dbReference>
<proteinExistence type="predicted"/>
<dbReference type="InterPro" id="IPR001128">
    <property type="entry name" value="Cyt_P450"/>
</dbReference>
<keyword evidence="1" id="KW-0349">Heme</keyword>
<gene>
    <name evidence="2" type="ORF">TI39_contig4417g00003</name>
</gene>
<dbReference type="Proteomes" id="UP000033647">
    <property type="component" value="Unassembled WGS sequence"/>
</dbReference>
<reference evidence="2 3" key="1">
    <citation type="submission" date="2015-03" db="EMBL/GenBank/DDBJ databases">
        <title>RNA-seq based gene annotation and comparative genomics of four Zymoseptoria species reveal species-specific pathogenicity related genes and transposable element activity.</title>
        <authorList>
            <person name="Grandaubert J."/>
            <person name="Bhattacharyya A."/>
            <person name="Stukenbrock E.H."/>
        </authorList>
    </citation>
    <scope>NUCLEOTIDE SEQUENCE [LARGE SCALE GENOMIC DNA]</scope>
    <source>
        <strain evidence="2 3">Zb18110</strain>
    </source>
</reference>
<dbReference type="Gene3D" id="1.10.630.10">
    <property type="entry name" value="Cytochrome P450"/>
    <property type="match status" value="1"/>
</dbReference>
<keyword evidence="1" id="KW-0408">Iron</keyword>
<keyword evidence="2" id="KW-0560">Oxidoreductase</keyword>
<organism evidence="2 3">
    <name type="scientific">Zymoseptoria brevis</name>
    <dbReference type="NCBI Taxonomy" id="1047168"/>
    <lineage>
        <taxon>Eukaryota</taxon>
        <taxon>Fungi</taxon>
        <taxon>Dikarya</taxon>
        <taxon>Ascomycota</taxon>
        <taxon>Pezizomycotina</taxon>
        <taxon>Dothideomycetes</taxon>
        <taxon>Dothideomycetidae</taxon>
        <taxon>Mycosphaerellales</taxon>
        <taxon>Mycosphaerellaceae</taxon>
        <taxon>Zymoseptoria</taxon>
    </lineage>
</organism>
<dbReference type="GO" id="GO:0020037">
    <property type="term" value="F:heme binding"/>
    <property type="evidence" value="ECO:0007669"/>
    <property type="project" value="InterPro"/>
</dbReference>
<dbReference type="GO" id="GO:0005506">
    <property type="term" value="F:iron ion binding"/>
    <property type="evidence" value="ECO:0007669"/>
    <property type="project" value="InterPro"/>
</dbReference>
<dbReference type="InterPro" id="IPR002401">
    <property type="entry name" value="Cyt_P450_E_grp-I"/>
</dbReference>
<evidence type="ECO:0000313" key="3">
    <source>
        <dbReference type="Proteomes" id="UP000033647"/>
    </source>
</evidence>
<comment type="caution">
    <text evidence="2">The sequence shown here is derived from an EMBL/GenBank/DDBJ whole genome shotgun (WGS) entry which is preliminary data.</text>
</comment>
<dbReference type="PANTHER" id="PTHR24305">
    <property type="entry name" value="CYTOCHROME P450"/>
    <property type="match status" value="1"/>
</dbReference>
<dbReference type="SUPFAM" id="SSF48264">
    <property type="entry name" value="Cytochrome P450"/>
    <property type="match status" value="1"/>
</dbReference>
<keyword evidence="2" id="KW-0503">Monooxygenase</keyword>
<feature type="binding site" description="axial binding residue" evidence="1">
    <location>
        <position position="379"/>
    </location>
    <ligand>
        <name>heme</name>
        <dbReference type="ChEBI" id="CHEBI:30413"/>
    </ligand>
    <ligandPart>
        <name>Fe</name>
        <dbReference type="ChEBI" id="CHEBI:18248"/>
    </ligandPart>
</feature>
<dbReference type="PRINTS" id="PR00463">
    <property type="entry name" value="EP450I"/>
</dbReference>
<dbReference type="Pfam" id="PF00067">
    <property type="entry name" value="p450"/>
    <property type="match status" value="1"/>
</dbReference>
<comment type="cofactor">
    <cofactor evidence="1">
        <name>heme</name>
        <dbReference type="ChEBI" id="CHEBI:30413"/>
    </cofactor>
</comment>
<dbReference type="GO" id="GO:0016705">
    <property type="term" value="F:oxidoreductase activity, acting on paired donors, with incorporation or reduction of molecular oxygen"/>
    <property type="evidence" value="ECO:0007669"/>
    <property type="project" value="InterPro"/>
</dbReference>
<dbReference type="PANTHER" id="PTHR24305:SF103">
    <property type="entry name" value="P450, PUTATIVE (EUROFUNG)-RELATED"/>
    <property type="match status" value="1"/>
</dbReference>
<dbReference type="EMBL" id="LAFY01004376">
    <property type="protein sequence ID" value="KJX93082.1"/>
    <property type="molecule type" value="Genomic_DNA"/>
</dbReference>
<dbReference type="GO" id="GO:0004497">
    <property type="term" value="F:monooxygenase activity"/>
    <property type="evidence" value="ECO:0007669"/>
    <property type="project" value="UniProtKB-KW"/>
</dbReference>
<keyword evidence="3" id="KW-1185">Reference proteome</keyword>
<keyword evidence="1" id="KW-0479">Metal-binding</keyword>
<evidence type="ECO:0000256" key="1">
    <source>
        <dbReference type="PIRSR" id="PIRSR602401-1"/>
    </source>
</evidence>
<dbReference type="PRINTS" id="PR00385">
    <property type="entry name" value="P450"/>
</dbReference>
<sequence>MIDDLLFLHEKHGPVVRIGPSDLSFNDPAAFRDIYCSGWPKGGVYDGFAHHYPGLFDERDEKKHAERKRLVAPCLSMQVMKSMDDTFDQHYAIFRRKLNRFAETGESFDLRRYIAFCVADTLSQLAFGQSFECQKDEDLAKLPQVSRAIRVCVAAGQLPWCAGAIKTFPLFKADRILHSMRRMIPEAMKSVEKRAKSGLVQNDILGRIIAAREKRTGEPLVPRQILTEATDLIFGGTDSTIETTCILLANLSRNSSVMARVVDEIDKNIPPLANNEAAVPLQGLESKLDFVHAVIRESMRKDPVTAWNMSRTTPKEGGTVAGIPIPAGAECFMNIHLYHHNPDLWGHDHAIYDPDRWYDDRAKDLKRSAAPFLVGSRKCVGEHYATAHLLKMLTTLLKAYHFEWINADEEMIVKTHGATILKTPLLVRCSVR</sequence>
<dbReference type="InterPro" id="IPR036396">
    <property type="entry name" value="Cyt_P450_sf"/>
</dbReference>
<dbReference type="OrthoDB" id="1470350at2759"/>
<protein>
    <submittedName>
        <fullName evidence="2">Cytochrome p450 monooxygenase like protein</fullName>
    </submittedName>
</protein>
<dbReference type="STRING" id="1047168.A0A0F4G7U8"/>
<evidence type="ECO:0000313" key="2">
    <source>
        <dbReference type="EMBL" id="KJX93082.1"/>
    </source>
</evidence>
<dbReference type="AlphaFoldDB" id="A0A0F4G7U8"/>